<name>A0A4C1TJ22_EUMVA</name>
<comment type="caution">
    <text evidence="2">The sequence shown here is derived from an EMBL/GenBank/DDBJ whole genome shotgun (WGS) entry which is preliminary data.</text>
</comment>
<evidence type="ECO:0000256" key="1">
    <source>
        <dbReference type="SAM" id="MobiDB-lite"/>
    </source>
</evidence>
<proteinExistence type="predicted"/>
<evidence type="ECO:0000313" key="2">
    <source>
        <dbReference type="EMBL" id="GBP14196.1"/>
    </source>
</evidence>
<organism evidence="2 3">
    <name type="scientific">Eumeta variegata</name>
    <name type="common">Bagworm moth</name>
    <name type="synonym">Eumeta japonica</name>
    <dbReference type="NCBI Taxonomy" id="151549"/>
    <lineage>
        <taxon>Eukaryota</taxon>
        <taxon>Metazoa</taxon>
        <taxon>Ecdysozoa</taxon>
        <taxon>Arthropoda</taxon>
        <taxon>Hexapoda</taxon>
        <taxon>Insecta</taxon>
        <taxon>Pterygota</taxon>
        <taxon>Neoptera</taxon>
        <taxon>Endopterygota</taxon>
        <taxon>Lepidoptera</taxon>
        <taxon>Glossata</taxon>
        <taxon>Ditrysia</taxon>
        <taxon>Tineoidea</taxon>
        <taxon>Psychidae</taxon>
        <taxon>Oiketicinae</taxon>
        <taxon>Eumeta</taxon>
    </lineage>
</organism>
<dbReference type="EMBL" id="BGZK01000062">
    <property type="protein sequence ID" value="GBP14196.1"/>
    <property type="molecule type" value="Genomic_DNA"/>
</dbReference>
<protein>
    <submittedName>
        <fullName evidence="2">Uncharacterized protein</fullName>
    </submittedName>
</protein>
<dbReference type="AlphaFoldDB" id="A0A4C1TJ22"/>
<keyword evidence="3" id="KW-1185">Reference proteome</keyword>
<reference evidence="2 3" key="1">
    <citation type="journal article" date="2019" name="Commun. Biol.">
        <title>The bagworm genome reveals a unique fibroin gene that provides high tensile strength.</title>
        <authorList>
            <person name="Kono N."/>
            <person name="Nakamura H."/>
            <person name="Ohtoshi R."/>
            <person name="Tomita M."/>
            <person name="Numata K."/>
            <person name="Arakawa K."/>
        </authorList>
    </citation>
    <scope>NUCLEOTIDE SEQUENCE [LARGE SCALE GENOMIC DNA]</scope>
</reference>
<feature type="region of interest" description="Disordered" evidence="1">
    <location>
        <begin position="56"/>
        <end position="92"/>
    </location>
</feature>
<evidence type="ECO:0000313" key="3">
    <source>
        <dbReference type="Proteomes" id="UP000299102"/>
    </source>
</evidence>
<sequence>MVENIQAYLRRWRRAQIDVSVTAKCDGGASPALAEGRAAYKRTHYLPAAIVNYKTKTPTPYKGPDARERTQSASPYAARRKRRSSLFPRSRPPLKNPIVQYVHLLRHQRRDVPGSQGQGVLRQRRVRAAPQSGDYCCGGRGATISAIAGNNCKQRPLAALATCSGRLGCTTATDVTDRATMSA</sequence>
<accession>A0A4C1TJ22</accession>
<gene>
    <name evidence="2" type="ORF">EVAR_7627_1</name>
</gene>
<dbReference type="Proteomes" id="UP000299102">
    <property type="component" value="Unassembled WGS sequence"/>
</dbReference>